<dbReference type="InterPro" id="IPR036457">
    <property type="entry name" value="PPM-type-like_dom_sf"/>
</dbReference>
<evidence type="ECO:0000256" key="4">
    <source>
        <dbReference type="ARBA" id="ARBA00022912"/>
    </source>
</evidence>
<evidence type="ECO:0000313" key="8">
    <source>
        <dbReference type="Proteomes" id="UP000604046"/>
    </source>
</evidence>
<dbReference type="InterPro" id="IPR001932">
    <property type="entry name" value="PPM-type_phosphatase-like_dom"/>
</dbReference>
<dbReference type="InterPro" id="IPR000222">
    <property type="entry name" value="PP2C_BS"/>
</dbReference>
<keyword evidence="4" id="KW-0904">Protein phosphatase</keyword>
<dbReference type="AlphaFoldDB" id="A0A812TEI5"/>
<keyword evidence="2" id="KW-0479">Metal-binding</keyword>
<comment type="subcellular location">
    <subcellularLocation>
        <location evidence="1">Membrane</location>
        <topology evidence="1">Peripheral membrane protein</topology>
    </subcellularLocation>
</comment>
<dbReference type="OrthoDB" id="10264738at2759"/>
<evidence type="ECO:0000259" key="6">
    <source>
        <dbReference type="PROSITE" id="PS51746"/>
    </source>
</evidence>
<dbReference type="Pfam" id="PF00481">
    <property type="entry name" value="PP2C"/>
    <property type="match status" value="1"/>
</dbReference>
<accession>A0A812TEI5</accession>
<feature type="region of interest" description="Disordered" evidence="5">
    <location>
        <begin position="1"/>
        <end position="21"/>
    </location>
</feature>
<evidence type="ECO:0000256" key="3">
    <source>
        <dbReference type="ARBA" id="ARBA00022801"/>
    </source>
</evidence>
<dbReference type="GO" id="GO:0004722">
    <property type="term" value="F:protein serine/threonine phosphatase activity"/>
    <property type="evidence" value="ECO:0007669"/>
    <property type="project" value="InterPro"/>
</dbReference>
<comment type="caution">
    <text evidence="7">The sequence shown here is derived from an EMBL/GenBank/DDBJ whole genome shotgun (WGS) entry which is preliminary data.</text>
</comment>
<evidence type="ECO:0000256" key="5">
    <source>
        <dbReference type="SAM" id="MobiDB-lite"/>
    </source>
</evidence>
<feature type="domain" description="PPM-type phosphatase" evidence="6">
    <location>
        <begin position="52"/>
        <end position="241"/>
    </location>
</feature>
<keyword evidence="3" id="KW-0378">Hydrolase</keyword>
<dbReference type="GO" id="GO:0046872">
    <property type="term" value="F:metal ion binding"/>
    <property type="evidence" value="ECO:0007669"/>
    <property type="project" value="UniProtKB-KW"/>
</dbReference>
<dbReference type="PROSITE" id="PS51746">
    <property type="entry name" value="PPM_2"/>
    <property type="match status" value="1"/>
</dbReference>
<dbReference type="Proteomes" id="UP000604046">
    <property type="component" value="Unassembled WGS sequence"/>
</dbReference>
<reference evidence="7" key="1">
    <citation type="submission" date="2021-02" db="EMBL/GenBank/DDBJ databases">
        <authorList>
            <person name="Dougan E. K."/>
            <person name="Rhodes N."/>
            <person name="Thang M."/>
            <person name="Chan C."/>
        </authorList>
    </citation>
    <scope>NUCLEOTIDE SEQUENCE</scope>
</reference>
<dbReference type="EMBL" id="CAJNDS010002541">
    <property type="protein sequence ID" value="CAE7518714.1"/>
    <property type="molecule type" value="Genomic_DNA"/>
</dbReference>
<evidence type="ECO:0000313" key="7">
    <source>
        <dbReference type="EMBL" id="CAE7518714.1"/>
    </source>
</evidence>
<dbReference type="GO" id="GO:0016020">
    <property type="term" value="C:membrane"/>
    <property type="evidence" value="ECO:0007669"/>
    <property type="project" value="UniProtKB-SubCell"/>
</dbReference>
<sequence>MPLSFAKHSACPKPLRGRSATDNCQPLQVEPHREPHRGLHCGLHCGKSAELRAASEANAAFRAHMEDSSVVIDPLLAEPDGELWGYFAVYDGHGGRQAVDFCEAKLHGLVLDELLNVTRLAGEPVADDTVADVLFRAFRRVDEQLKLLGTWRCGCTATVVLAHRTPAGQMRLHAWTNRYPHSEVDEELTAEASAGSLGTTGRPILLKSSGWKLKAGTCWSIGFRVSSFCFEFVRSHVYVVA</sequence>
<name>A0A812TEI5_9DINO</name>
<protein>
    <submittedName>
        <fullName evidence="7">PTC1 protein</fullName>
    </submittedName>
</protein>
<dbReference type="SUPFAM" id="SSF81606">
    <property type="entry name" value="PP2C-like"/>
    <property type="match status" value="1"/>
</dbReference>
<proteinExistence type="predicted"/>
<evidence type="ECO:0000256" key="2">
    <source>
        <dbReference type="ARBA" id="ARBA00022723"/>
    </source>
</evidence>
<dbReference type="InterPro" id="IPR015655">
    <property type="entry name" value="PP2C"/>
</dbReference>
<organism evidence="7 8">
    <name type="scientific">Symbiodinium natans</name>
    <dbReference type="NCBI Taxonomy" id="878477"/>
    <lineage>
        <taxon>Eukaryota</taxon>
        <taxon>Sar</taxon>
        <taxon>Alveolata</taxon>
        <taxon>Dinophyceae</taxon>
        <taxon>Suessiales</taxon>
        <taxon>Symbiodiniaceae</taxon>
        <taxon>Symbiodinium</taxon>
    </lineage>
</organism>
<dbReference type="Gene3D" id="3.60.40.10">
    <property type="entry name" value="PPM-type phosphatase domain"/>
    <property type="match status" value="1"/>
</dbReference>
<dbReference type="PROSITE" id="PS01032">
    <property type="entry name" value="PPM_1"/>
    <property type="match status" value="1"/>
</dbReference>
<gene>
    <name evidence="7" type="primary">PTC1</name>
    <name evidence="7" type="ORF">SNAT2548_LOCUS29033</name>
</gene>
<keyword evidence="8" id="KW-1185">Reference proteome</keyword>
<evidence type="ECO:0000256" key="1">
    <source>
        <dbReference type="ARBA" id="ARBA00004170"/>
    </source>
</evidence>
<dbReference type="PANTHER" id="PTHR13832">
    <property type="entry name" value="PROTEIN PHOSPHATASE 2C"/>
    <property type="match status" value="1"/>
</dbReference>
<dbReference type="PANTHER" id="PTHR13832:SF827">
    <property type="entry name" value="PROTEIN PHOSPHATASE 1L"/>
    <property type="match status" value="1"/>
</dbReference>